<evidence type="ECO:0000256" key="5">
    <source>
        <dbReference type="ARBA" id="ARBA00022833"/>
    </source>
</evidence>
<evidence type="ECO:0000256" key="6">
    <source>
        <dbReference type="ARBA" id="ARBA00023049"/>
    </source>
</evidence>
<dbReference type="GO" id="GO:0004222">
    <property type="term" value="F:metalloendopeptidase activity"/>
    <property type="evidence" value="ECO:0007669"/>
    <property type="project" value="UniProtKB-EC"/>
</dbReference>
<gene>
    <name evidence="9" type="primary">prlC1</name>
    <name evidence="9" type="ORF">CCOS865_00081</name>
</gene>
<keyword evidence="4 7" id="KW-0378">Hydrolase</keyword>
<dbReference type="InterPro" id="IPR024079">
    <property type="entry name" value="MetalloPept_cat_dom_sf"/>
</dbReference>
<accession>A0A383RLA0</accession>
<evidence type="ECO:0000256" key="7">
    <source>
        <dbReference type="RuleBase" id="RU003435"/>
    </source>
</evidence>
<sequence length="678" mass="75693">MPDTNPLLRGDSLIAYDLITLEHLQAAVDQTLESADDAVLEQIIKRQQRAPTWDDLVLAVEQLEARLQSAAYAMLPLYGRGPEWLAEVARLLDHVDGWFKRKQRNPQLYALYQRLADSDLGRNLAQDKQLTLQKRLSEYRLAGVLLDDPTRQRLAQLEQTIDRLEGEFKANLQYSVSQRGVHLDDPQRLLGVPALDRALMAAQAQRAGLQGWLIACQEVPCKAVLKYAKDRALREQVYRGYHGRGADADPQLDNGEVLQGLAEARHERAKLLGYADSVALKLAENHLQSGQGVEAFLADLQAKVTPLMDAQWQQLQGLAKAQGLEQIEPWDVAFLRQLLQGEVPALDEDTVRAFFPLDRVMGALVALTQQLFGVTLSPVTSVQAWHPSVLTFEVSEDHATLGHLYVDAVARDSKEDSSIYTTFVCNRRIDAEGVYHGPIAMVFSDTPQGVDGAPPLLDHLALRKLFHEFGHALHHLLVRTNNHLLSDTRRLGRVGNEVTSKLLERWVWSAEFLAEISADYRTGGKLPASALQAVLQRLRGDAVGEIAEGLSRALFDLDLHRNVQDGRTLQARAAHSHRQVQARPLADFERPVHAFLHLVSGYDATFYAYLWSDAHAVDLFTRFEQEGLRNGLTGRAFRERFIASGVSRTLAQNFADFMGRPLSLAAYQRRNGLDGAGP</sequence>
<dbReference type="InterPro" id="IPR001567">
    <property type="entry name" value="Pept_M3A_M3B_dom"/>
</dbReference>
<evidence type="ECO:0000256" key="1">
    <source>
        <dbReference type="ARBA" id="ARBA00006040"/>
    </source>
</evidence>
<dbReference type="GO" id="GO:0006508">
    <property type="term" value="P:proteolysis"/>
    <property type="evidence" value="ECO:0007669"/>
    <property type="project" value="UniProtKB-KW"/>
</dbReference>
<keyword evidence="2 7" id="KW-0645">Protease</keyword>
<dbReference type="Pfam" id="PF01432">
    <property type="entry name" value="Peptidase_M3"/>
    <property type="match status" value="1"/>
</dbReference>
<keyword evidence="10" id="KW-1185">Reference proteome</keyword>
<dbReference type="SUPFAM" id="SSF55486">
    <property type="entry name" value="Metalloproteases ('zincins'), catalytic domain"/>
    <property type="match status" value="1"/>
</dbReference>
<evidence type="ECO:0000256" key="4">
    <source>
        <dbReference type="ARBA" id="ARBA00022801"/>
    </source>
</evidence>
<dbReference type="EC" id="3.4.24.70" evidence="9"/>
<keyword evidence="6 7" id="KW-0482">Metalloprotease</keyword>
<comment type="similarity">
    <text evidence="1 7">Belongs to the peptidase M3 family.</text>
</comment>
<evidence type="ECO:0000313" key="10">
    <source>
        <dbReference type="Proteomes" id="UP000263595"/>
    </source>
</evidence>
<name>A0A383RLA0_9PSED</name>
<evidence type="ECO:0000313" key="9">
    <source>
        <dbReference type="EMBL" id="SYX87860.1"/>
    </source>
</evidence>
<feature type="domain" description="Peptidase M3A/M3B catalytic" evidence="8">
    <location>
        <begin position="224"/>
        <end position="672"/>
    </location>
</feature>
<reference evidence="10" key="1">
    <citation type="submission" date="2018-08" db="EMBL/GenBank/DDBJ databases">
        <authorList>
            <person name="Blom J."/>
        </authorList>
    </citation>
    <scope>NUCLEOTIDE SEQUENCE [LARGE SCALE GENOMIC DNA]</scope>
    <source>
        <strain evidence="10">CCOS 865</strain>
    </source>
</reference>
<protein>
    <submittedName>
        <fullName evidence="9">Oligopeptidase A</fullName>
        <ecNumber evidence="9">3.4.24.70</ecNumber>
    </submittedName>
</protein>
<organism evidence="9 10">
    <name type="scientific">Pseudomonas reidholzensis</name>
    <dbReference type="NCBI Taxonomy" id="1785162"/>
    <lineage>
        <taxon>Bacteria</taxon>
        <taxon>Pseudomonadati</taxon>
        <taxon>Pseudomonadota</taxon>
        <taxon>Gammaproteobacteria</taxon>
        <taxon>Pseudomonadales</taxon>
        <taxon>Pseudomonadaceae</taxon>
        <taxon>Pseudomonas</taxon>
    </lineage>
</organism>
<comment type="cofactor">
    <cofactor evidence="7">
        <name>Zn(2+)</name>
        <dbReference type="ChEBI" id="CHEBI:29105"/>
    </cofactor>
    <text evidence="7">Binds 1 zinc ion.</text>
</comment>
<dbReference type="PANTHER" id="PTHR11804:SF84">
    <property type="entry name" value="SACCHAROLYSIN"/>
    <property type="match status" value="1"/>
</dbReference>
<keyword evidence="3 7" id="KW-0479">Metal-binding</keyword>
<dbReference type="InterPro" id="IPR045090">
    <property type="entry name" value="Pept_M3A_M3B"/>
</dbReference>
<dbReference type="OrthoDB" id="9773538at2"/>
<evidence type="ECO:0000259" key="8">
    <source>
        <dbReference type="Pfam" id="PF01432"/>
    </source>
</evidence>
<dbReference type="Gene3D" id="3.40.390.10">
    <property type="entry name" value="Collagenase (Catalytic Domain)"/>
    <property type="match status" value="1"/>
</dbReference>
<dbReference type="PANTHER" id="PTHR11804">
    <property type="entry name" value="PROTEASE M3 THIMET OLIGOPEPTIDASE-RELATED"/>
    <property type="match status" value="1"/>
</dbReference>
<keyword evidence="5 7" id="KW-0862">Zinc</keyword>
<dbReference type="GO" id="GO:0006518">
    <property type="term" value="P:peptide metabolic process"/>
    <property type="evidence" value="ECO:0007669"/>
    <property type="project" value="TreeGrafter"/>
</dbReference>
<dbReference type="EMBL" id="UNOZ01000002">
    <property type="protein sequence ID" value="SYX87860.1"/>
    <property type="molecule type" value="Genomic_DNA"/>
</dbReference>
<dbReference type="InterPro" id="IPR024077">
    <property type="entry name" value="Neurolysin/TOP_dom2"/>
</dbReference>
<evidence type="ECO:0000256" key="3">
    <source>
        <dbReference type="ARBA" id="ARBA00022723"/>
    </source>
</evidence>
<dbReference type="Proteomes" id="UP000263595">
    <property type="component" value="Unassembled WGS sequence"/>
</dbReference>
<dbReference type="GO" id="GO:0046872">
    <property type="term" value="F:metal ion binding"/>
    <property type="evidence" value="ECO:0007669"/>
    <property type="project" value="UniProtKB-UniRule"/>
</dbReference>
<dbReference type="Gene3D" id="1.10.1370.10">
    <property type="entry name" value="Neurolysin, domain 3"/>
    <property type="match status" value="1"/>
</dbReference>
<dbReference type="AlphaFoldDB" id="A0A383RLA0"/>
<dbReference type="RefSeq" id="WP_119137028.1">
    <property type="nucleotide sequence ID" value="NZ_CBCSFL010000003.1"/>
</dbReference>
<proteinExistence type="inferred from homology"/>
<evidence type="ECO:0000256" key="2">
    <source>
        <dbReference type="ARBA" id="ARBA00022670"/>
    </source>
</evidence>